<keyword evidence="2 6" id="KW-0812">Transmembrane</keyword>
<comment type="caution">
    <text evidence="7">The sequence shown here is derived from an EMBL/GenBank/DDBJ whole genome shotgun (WGS) entry which is preliminary data.</text>
</comment>
<feature type="compositionally biased region" description="Polar residues" evidence="5">
    <location>
        <begin position="448"/>
        <end position="457"/>
    </location>
</feature>
<proteinExistence type="predicted"/>
<keyword evidence="8" id="KW-1185">Reference proteome</keyword>
<feature type="compositionally biased region" description="Low complexity" evidence="5">
    <location>
        <begin position="491"/>
        <end position="545"/>
    </location>
</feature>
<evidence type="ECO:0000256" key="2">
    <source>
        <dbReference type="ARBA" id="ARBA00022692"/>
    </source>
</evidence>
<evidence type="ECO:0000256" key="3">
    <source>
        <dbReference type="ARBA" id="ARBA00022989"/>
    </source>
</evidence>
<feature type="transmembrane region" description="Helical" evidence="6">
    <location>
        <begin position="231"/>
        <end position="252"/>
    </location>
</feature>
<dbReference type="Proteomes" id="UP001500016">
    <property type="component" value="Unassembled WGS sequence"/>
</dbReference>
<keyword evidence="3 6" id="KW-1133">Transmembrane helix</keyword>
<feature type="compositionally biased region" description="Polar residues" evidence="5">
    <location>
        <begin position="479"/>
        <end position="490"/>
    </location>
</feature>
<protein>
    <submittedName>
        <fullName evidence="7">DoxX family membrane protein</fullName>
    </submittedName>
</protein>
<feature type="compositionally biased region" description="Gly residues" evidence="5">
    <location>
        <begin position="546"/>
        <end position="580"/>
    </location>
</feature>
<sequence>MLSTVKVPSDPAEVVVNHASFRVRLGSAAASGPSGPARPHVGEETQPMPAVATAGAAAGAGAGAAGAGAAAGGRRRTPVVWSGRAEPDDTGATRLVQAVRTAEAERTHGTAAGDGAGGDATATQVLPQVTDPGGRPDRGGPPTGPATVVGPPRGPQPSEAERPLLSGVRPARGAFDEPEDTGEFETLHGRPGEPTTVIDPREVREAREADGRERRRGDAVRHGFYPDRRMNLGVVLLPLRVFLGFITVYAGMGKLCDPVYFDGGERGSMVTWLRSLDPWAIASPLRDFALAHPVGAGLTVAFLQVIVGVLTMFGLWQRLAASFGALLSVALLLTVSWSSVPVYDAPDIIYLAAWSPLIIAGAPVYSVDARLAGDAWRKLGPRVPLWDLRRRVLRRGAVLATLIVGCALLIGSLLGSAVRSSQVATVPRKGETPTNQLPGSPLPKRPGASTTTGQASQGPGEATGSPAGTDSRRKARPSSPETRPGNRQSATTGPETTPSQQQTTTSPAQRQTAPPAQEQPAQPEATTGGSAGPDAGSAARSTSTAGSGGGTSSTGGGTTGGGDSGGGGGGRALGGLLGGR</sequence>
<evidence type="ECO:0000313" key="8">
    <source>
        <dbReference type="Proteomes" id="UP001500016"/>
    </source>
</evidence>
<feature type="transmembrane region" description="Helical" evidence="6">
    <location>
        <begin position="397"/>
        <end position="418"/>
    </location>
</feature>
<organism evidence="7 8">
    <name type="scientific">Streptomyces albiaxialis</name>
    <dbReference type="NCBI Taxonomy" id="329523"/>
    <lineage>
        <taxon>Bacteria</taxon>
        <taxon>Bacillati</taxon>
        <taxon>Actinomycetota</taxon>
        <taxon>Actinomycetes</taxon>
        <taxon>Kitasatosporales</taxon>
        <taxon>Streptomycetaceae</taxon>
        <taxon>Streptomyces</taxon>
    </lineage>
</organism>
<evidence type="ECO:0000256" key="5">
    <source>
        <dbReference type="SAM" id="MobiDB-lite"/>
    </source>
</evidence>
<feature type="transmembrane region" description="Helical" evidence="6">
    <location>
        <begin position="348"/>
        <end position="367"/>
    </location>
</feature>
<reference evidence="7 8" key="1">
    <citation type="journal article" date="2019" name="Int. J. Syst. Evol. Microbiol.">
        <title>The Global Catalogue of Microorganisms (GCM) 10K type strain sequencing project: providing services to taxonomists for standard genome sequencing and annotation.</title>
        <authorList>
            <consortium name="The Broad Institute Genomics Platform"/>
            <consortium name="The Broad Institute Genome Sequencing Center for Infectious Disease"/>
            <person name="Wu L."/>
            <person name="Ma J."/>
        </authorList>
    </citation>
    <scope>NUCLEOTIDE SEQUENCE [LARGE SCALE GENOMIC DNA]</scope>
    <source>
        <strain evidence="7 8">JCM 15478</strain>
    </source>
</reference>
<dbReference type="PANTHER" id="PTHR39157:SF1">
    <property type="entry name" value="DOXX FAMILY PROTEIN"/>
    <property type="match status" value="1"/>
</dbReference>
<dbReference type="InterPro" id="IPR032808">
    <property type="entry name" value="DoxX"/>
</dbReference>
<comment type="subcellular location">
    <subcellularLocation>
        <location evidence="1">Membrane</location>
        <topology evidence="1">Multi-pass membrane protein</topology>
    </subcellularLocation>
</comment>
<keyword evidence="4 6" id="KW-0472">Membrane</keyword>
<feature type="region of interest" description="Disordered" evidence="5">
    <location>
        <begin position="27"/>
        <end position="46"/>
    </location>
</feature>
<evidence type="ECO:0000256" key="1">
    <source>
        <dbReference type="ARBA" id="ARBA00004141"/>
    </source>
</evidence>
<evidence type="ECO:0000256" key="6">
    <source>
        <dbReference type="SAM" id="Phobius"/>
    </source>
</evidence>
<evidence type="ECO:0000313" key="7">
    <source>
        <dbReference type="EMBL" id="GAA2062374.1"/>
    </source>
</evidence>
<evidence type="ECO:0000256" key="4">
    <source>
        <dbReference type="ARBA" id="ARBA00023136"/>
    </source>
</evidence>
<feature type="region of interest" description="Disordered" evidence="5">
    <location>
        <begin position="424"/>
        <end position="580"/>
    </location>
</feature>
<accession>A0ABN2VHB6</accession>
<dbReference type="PANTHER" id="PTHR39157">
    <property type="entry name" value="INTEGRAL MEMBRANE PROTEIN-RELATED"/>
    <property type="match status" value="1"/>
</dbReference>
<name>A0ABN2VHB6_9ACTN</name>
<feature type="transmembrane region" description="Helical" evidence="6">
    <location>
        <begin position="323"/>
        <end position="342"/>
    </location>
</feature>
<dbReference type="Pfam" id="PF07681">
    <property type="entry name" value="DoxX"/>
    <property type="match status" value="1"/>
</dbReference>
<feature type="region of interest" description="Disordered" evidence="5">
    <location>
        <begin position="53"/>
        <end position="197"/>
    </location>
</feature>
<feature type="compositionally biased region" description="Low complexity" evidence="5">
    <location>
        <begin position="27"/>
        <end position="39"/>
    </location>
</feature>
<gene>
    <name evidence="7" type="ORF">GCM10009801_05440</name>
</gene>
<feature type="transmembrane region" description="Helical" evidence="6">
    <location>
        <begin position="294"/>
        <end position="316"/>
    </location>
</feature>
<feature type="compositionally biased region" description="Gly residues" evidence="5">
    <location>
        <begin position="58"/>
        <end position="71"/>
    </location>
</feature>
<dbReference type="EMBL" id="BAAAPE010000001">
    <property type="protein sequence ID" value="GAA2062374.1"/>
    <property type="molecule type" value="Genomic_DNA"/>
</dbReference>